<evidence type="ECO:0000256" key="4">
    <source>
        <dbReference type="ARBA" id="ARBA00022723"/>
    </source>
</evidence>
<reference evidence="11" key="1">
    <citation type="submission" date="2023-06" db="EMBL/GenBank/DDBJ databases">
        <title>Uncultivated large filamentous bacteria from sulfidic sediments reveal new species and different genomic features in energy metabolism and defense.</title>
        <authorList>
            <person name="Fonseca A."/>
        </authorList>
    </citation>
    <scope>NUCLEOTIDE SEQUENCE</scope>
    <source>
        <strain evidence="11">HSG4</strain>
    </source>
</reference>
<accession>A0ABT7VU58</accession>
<dbReference type="InterPro" id="IPR050597">
    <property type="entry name" value="Cytochrome_c_Oxidase_Subunit"/>
</dbReference>
<evidence type="ECO:0000256" key="9">
    <source>
        <dbReference type="SAM" id="SignalP"/>
    </source>
</evidence>
<evidence type="ECO:0000256" key="7">
    <source>
        <dbReference type="ARBA" id="ARBA00023004"/>
    </source>
</evidence>
<keyword evidence="5" id="KW-0574">Periplasm</keyword>
<evidence type="ECO:0000256" key="1">
    <source>
        <dbReference type="ARBA" id="ARBA00004418"/>
    </source>
</evidence>
<dbReference type="Gene3D" id="1.10.760.10">
    <property type="entry name" value="Cytochrome c-like domain"/>
    <property type="match status" value="2"/>
</dbReference>
<keyword evidence="4 8" id="KW-0479">Metal-binding</keyword>
<keyword evidence="12" id="KW-1185">Reference proteome</keyword>
<proteinExistence type="predicted"/>
<dbReference type="PROSITE" id="PS51007">
    <property type="entry name" value="CYTC"/>
    <property type="match status" value="2"/>
</dbReference>
<keyword evidence="6" id="KW-0249">Electron transport</keyword>
<evidence type="ECO:0000256" key="3">
    <source>
        <dbReference type="ARBA" id="ARBA00022617"/>
    </source>
</evidence>
<sequence length="204" mass="21691">MKKLTLALSILTLSNPAVYATDLTGDAAAGKAKSALCAACHGADGNSLNPLWPNLAGQHASYIVQQLKGLQSEARTDATMSPMAAPLTEQDMVDLAAHFSSQTKKMGETDPELLAQGEKIYRGGNKETGVAACIACHGPQGNGNPAAKYPSVGGQNALYTKKQLMDYKSEVRKPEGNAIMMRDIAFKMSDEEMQAVTNYMQGLH</sequence>
<keyword evidence="7 8" id="KW-0408">Iron</keyword>
<dbReference type="Proteomes" id="UP001171945">
    <property type="component" value="Unassembled WGS sequence"/>
</dbReference>
<dbReference type="EMBL" id="JAUCGM010000440">
    <property type="protein sequence ID" value="MDM8563083.1"/>
    <property type="molecule type" value="Genomic_DNA"/>
</dbReference>
<dbReference type="PIRSF" id="PIRSF000005">
    <property type="entry name" value="Cytochrome_c4"/>
    <property type="match status" value="1"/>
</dbReference>
<evidence type="ECO:0000256" key="2">
    <source>
        <dbReference type="ARBA" id="ARBA00022448"/>
    </source>
</evidence>
<evidence type="ECO:0000259" key="10">
    <source>
        <dbReference type="PROSITE" id="PS51007"/>
    </source>
</evidence>
<keyword evidence="9" id="KW-0732">Signal</keyword>
<evidence type="ECO:0000313" key="12">
    <source>
        <dbReference type="Proteomes" id="UP001171945"/>
    </source>
</evidence>
<gene>
    <name evidence="11" type="ORF">QUF54_07000</name>
</gene>
<dbReference type="InterPro" id="IPR024167">
    <property type="entry name" value="Cytochrome_c4-like"/>
</dbReference>
<feature type="chain" id="PRO_5045762019" evidence="9">
    <location>
        <begin position="20"/>
        <end position="204"/>
    </location>
</feature>
<feature type="domain" description="Cytochrome c" evidence="10">
    <location>
        <begin position="25"/>
        <end position="103"/>
    </location>
</feature>
<protein>
    <submittedName>
        <fullName evidence="11">C-type cytochrome</fullName>
    </submittedName>
</protein>
<keyword evidence="3 8" id="KW-0349">Heme</keyword>
<comment type="subcellular location">
    <subcellularLocation>
        <location evidence="1">Periplasm</location>
    </subcellularLocation>
</comment>
<dbReference type="PANTHER" id="PTHR33751:SF9">
    <property type="entry name" value="CYTOCHROME C4"/>
    <property type="match status" value="1"/>
</dbReference>
<dbReference type="SUPFAM" id="SSF46626">
    <property type="entry name" value="Cytochrome c"/>
    <property type="match status" value="2"/>
</dbReference>
<organism evidence="11 12">
    <name type="scientific">Candidatus Marithioploca araucensis</name>
    <dbReference type="NCBI Taxonomy" id="70273"/>
    <lineage>
        <taxon>Bacteria</taxon>
        <taxon>Pseudomonadati</taxon>
        <taxon>Pseudomonadota</taxon>
        <taxon>Gammaproteobacteria</taxon>
        <taxon>Thiotrichales</taxon>
        <taxon>Thiotrichaceae</taxon>
        <taxon>Candidatus Marithioploca</taxon>
    </lineage>
</organism>
<dbReference type="PANTHER" id="PTHR33751">
    <property type="entry name" value="CBB3-TYPE CYTOCHROME C OXIDASE SUBUNIT FIXP"/>
    <property type="match status" value="1"/>
</dbReference>
<dbReference type="Pfam" id="PF00034">
    <property type="entry name" value="Cytochrom_C"/>
    <property type="match status" value="2"/>
</dbReference>
<evidence type="ECO:0000313" key="11">
    <source>
        <dbReference type="EMBL" id="MDM8563083.1"/>
    </source>
</evidence>
<evidence type="ECO:0000256" key="6">
    <source>
        <dbReference type="ARBA" id="ARBA00022982"/>
    </source>
</evidence>
<evidence type="ECO:0000256" key="5">
    <source>
        <dbReference type="ARBA" id="ARBA00022764"/>
    </source>
</evidence>
<feature type="domain" description="Cytochrome c" evidence="10">
    <location>
        <begin position="112"/>
        <end position="204"/>
    </location>
</feature>
<evidence type="ECO:0000256" key="8">
    <source>
        <dbReference type="PROSITE-ProRule" id="PRU00433"/>
    </source>
</evidence>
<dbReference type="InterPro" id="IPR036909">
    <property type="entry name" value="Cyt_c-like_dom_sf"/>
</dbReference>
<keyword evidence="2" id="KW-0813">Transport</keyword>
<name>A0ABT7VU58_9GAMM</name>
<feature type="signal peptide" evidence="9">
    <location>
        <begin position="1"/>
        <end position="19"/>
    </location>
</feature>
<comment type="caution">
    <text evidence="11">The sequence shown here is derived from an EMBL/GenBank/DDBJ whole genome shotgun (WGS) entry which is preliminary data.</text>
</comment>
<dbReference type="InterPro" id="IPR009056">
    <property type="entry name" value="Cyt_c-like_dom"/>
</dbReference>